<dbReference type="AlphaFoldDB" id="A0A124I2K8"/>
<name>A0A124I2K8_9ACTN</name>
<reference evidence="3 4" key="1">
    <citation type="submission" date="2015-10" db="EMBL/GenBank/DDBJ databases">
        <title>Draft genome sequence of Streptomyces bungoensis DSM 41781, type strain for the species Streptomyces bungoensis.</title>
        <authorList>
            <person name="Ruckert C."/>
            <person name="Winkler A."/>
            <person name="Kalinowski J."/>
            <person name="Kampfer P."/>
            <person name="Glaeser S."/>
        </authorList>
    </citation>
    <scope>NUCLEOTIDE SEQUENCE [LARGE SCALE GENOMIC DNA]</scope>
    <source>
        <strain evidence="3 4">DSM 41781</strain>
    </source>
</reference>
<evidence type="ECO:0000256" key="1">
    <source>
        <dbReference type="SAM" id="MobiDB-lite"/>
    </source>
</evidence>
<evidence type="ECO:0000313" key="3">
    <source>
        <dbReference type="EMBL" id="KUN80911.1"/>
    </source>
</evidence>
<dbReference type="EMBL" id="LMWX01000045">
    <property type="protein sequence ID" value="KUN80911.1"/>
    <property type="molecule type" value="Genomic_DNA"/>
</dbReference>
<dbReference type="InterPro" id="IPR035965">
    <property type="entry name" value="PAS-like_dom_sf"/>
</dbReference>
<accession>A0A124I2K8</accession>
<dbReference type="Proteomes" id="UP000053024">
    <property type="component" value="Unassembled WGS sequence"/>
</dbReference>
<feature type="compositionally biased region" description="Pro residues" evidence="1">
    <location>
        <begin position="134"/>
        <end position="143"/>
    </location>
</feature>
<proteinExistence type="predicted"/>
<comment type="caution">
    <text evidence="3">The sequence shown here is derived from an EMBL/GenBank/DDBJ whole genome shotgun (WGS) entry which is preliminary data.</text>
</comment>
<gene>
    <name evidence="3" type="ORF">AQJ66_24815</name>
</gene>
<dbReference type="Gene3D" id="3.30.450.20">
    <property type="entry name" value="PAS domain"/>
    <property type="match status" value="1"/>
</dbReference>
<organism evidence="3 4">
    <name type="scientific">Streptomyces bungoensis</name>
    <dbReference type="NCBI Taxonomy" id="285568"/>
    <lineage>
        <taxon>Bacteria</taxon>
        <taxon>Bacillati</taxon>
        <taxon>Actinomycetota</taxon>
        <taxon>Actinomycetes</taxon>
        <taxon>Kitasatosporales</taxon>
        <taxon>Streptomycetaceae</taxon>
        <taxon>Streptomyces</taxon>
    </lineage>
</organism>
<protein>
    <recommendedName>
        <fullName evidence="2">PAS fold-4 domain-containing protein</fullName>
    </recommendedName>
</protein>
<feature type="region of interest" description="Disordered" evidence="1">
    <location>
        <begin position="117"/>
        <end position="143"/>
    </location>
</feature>
<evidence type="ECO:0000259" key="2">
    <source>
        <dbReference type="Pfam" id="PF08448"/>
    </source>
</evidence>
<feature type="domain" description="PAS fold-4" evidence="2">
    <location>
        <begin position="3"/>
        <end position="113"/>
    </location>
</feature>
<dbReference type="InterPro" id="IPR013656">
    <property type="entry name" value="PAS_4"/>
</dbReference>
<dbReference type="Pfam" id="PF08448">
    <property type="entry name" value="PAS_4"/>
    <property type="match status" value="1"/>
</dbReference>
<dbReference type="SUPFAM" id="SSF55785">
    <property type="entry name" value="PYP-like sensor domain (PAS domain)"/>
    <property type="match status" value="1"/>
</dbReference>
<sequence length="143" mass="15856">MTPDLVFADANLAWLHQAGRSRDQVVGRYLFDAFPGSPRDPAASGARHLEAPLRAVLANREIDTMDLQRYDVESAQRPGQWEERYWSSVNAPVFAPDGHIALVIHRVEEVTELLRAASRPDGSGDARTRETPGCPEPIRFPGP</sequence>
<evidence type="ECO:0000313" key="4">
    <source>
        <dbReference type="Proteomes" id="UP000053024"/>
    </source>
</evidence>
<dbReference type="STRING" id="285568.AQJ66_24815"/>
<keyword evidence="4" id="KW-1185">Reference proteome</keyword>